<organism evidence="7 8">
    <name type="scientific">Marinitoga piezophila (strain DSM 14283 / JCM 11233 / KA3)</name>
    <dbReference type="NCBI Taxonomy" id="443254"/>
    <lineage>
        <taxon>Bacteria</taxon>
        <taxon>Thermotogati</taxon>
        <taxon>Thermotogota</taxon>
        <taxon>Thermotogae</taxon>
        <taxon>Petrotogales</taxon>
        <taxon>Petrotogaceae</taxon>
        <taxon>Marinitoga</taxon>
    </lineage>
</organism>
<dbReference type="KEGG" id="mpz:Marpi_1946"/>
<dbReference type="GO" id="GO:0004407">
    <property type="term" value="F:histone deacetylase activity"/>
    <property type="evidence" value="ECO:0007669"/>
    <property type="project" value="TreeGrafter"/>
</dbReference>
<dbReference type="Gene3D" id="3.40.800.20">
    <property type="entry name" value="Histone deacetylase domain"/>
    <property type="match status" value="1"/>
</dbReference>
<evidence type="ECO:0000256" key="1">
    <source>
        <dbReference type="ARBA" id="ARBA00001947"/>
    </source>
</evidence>
<dbReference type="GO" id="GO:0016787">
    <property type="term" value="F:hydrolase activity"/>
    <property type="evidence" value="ECO:0007669"/>
    <property type="project" value="UniProtKB-KW"/>
</dbReference>
<dbReference type="Proteomes" id="UP000007161">
    <property type="component" value="Chromosome"/>
</dbReference>
<gene>
    <name evidence="7" type="ordered locus">Marpi_1946</name>
</gene>
<evidence type="ECO:0000313" key="8">
    <source>
        <dbReference type="Proteomes" id="UP000007161"/>
    </source>
</evidence>
<dbReference type="SUPFAM" id="SSF52768">
    <property type="entry name" value="Arginase/deacetylase"/>
    <property type="match status" value="1"/>
</dbReference>
<proteinExistence type="inferred from homology"/>
<dbReference type="AlphaFoldDB" id="H2J6P3"/>
<dbReference type="STRING" id="443254.Marpi_1946"/>
<dbReference type="eggNOG" id="COG0123">
    <property type="taxonomic scope" value="Bacteria"/>
</dbReference>
<dbReference type="PANTHER" id="PTHR10625">
    <property type="entry name" value="HISTONE DEACETYLASE HDAC1-RELATED"/>
    <property type="match status" value="1"/>
</dbReference>
<evidence type="ECO:0000313" key="7">
    <source>
        <dbReference type="EMBL" id="AEX86324.1"/>
    </source>
</evidence>
<dbReference type="Pfam" id="PF00850">
    <property type="entry name" value="Hist_deacetyl"/>
    <property type="match status" value="1"/>
</dbReference>
<name>H2J6P3_MARPK</name>
<reference evidence="7 8" key="1">
    <citation type="journal article" date="2012" name="J. Bacteriol.">
        <title>Complete Genome Sequence of the Thermophilic, Piezophilic, Heterotrophic Bacterium Marinitoga piezophila KA3.</title>
        <authorList>
            <person name="Lucas S."/>
            <person name="Han J."/>
            <person name="Lapidus A."/>
            <person name="Cheng J.F."/>
            <person name="Goodwin L.A."/>
            <person name="Pitluck S."/>
            <person name="Peters L."/>
            <person name="Mikhailova N."/>
            <person name="Teshima H."/>
            <person name="Detter J.C."/>
            <person name="Han C."/>
            <person name="Tapia R."/>
            <person name="Land M."/>
            <person name="Hauser L."/>
            <person name="Kyrpides N.C."/>
            <person name="Ivanova N."/>
            <person name="Pagani I."/>
            <person name="Vannier P."/>
            <person name="Oger P."/>
            <person name="Bartlett D.H."/>
            <person name="Noll K.M."/>
            <person name="Woyke T."/>
            <person name="Jebbar M."/>
        </authorList>
    </citation>
    <scope>NUCLEOTIDE SEQUENCE [LARGE SCALE GENOMIC DNA]</scope>
    <source>
        <strain evidence="8">DSM 14283 / JCM 11233 / KA3</strain>
    </source>
</reference>
<reference evidence="8" key="2">
    <citation type="submission" date="2012-01" db="EMBL/GenBank/DDBJ databases">
        <title>Complete sequence of chromosome of Marinitoga piezophila KA3.</title>
        <authorList>
            <person name="Lucas S."/>
            <person name="Han J."/>
            <person name="Lapidus A."/>
            <person name="Cheng J.-F."/>
            <person name="Goodwin L."/>
            <person name="Pitluck S."/>
            <person name="Peters L."/>
            <person name="Mikhailova N."/>
            <person name="Teshima H."/>
            <person name="Detter J.C."/>
            <person name="Han C."/>
            <person name="Tapia R."/>
            <person name="Land M."/>
            <person name="Hauser L."/>
            <person name="Kyrpides N."/>
            <person name="Ivanova N."/>
            <person name="Pagani I."/>
            <person name="Jebbar M."/>
            <person name="Vannier P."/>
            <person name="Oger P."/>
            <person name="Cario A."/>
            <person name="Bartlett D."/>
            <person name="Noll K.M."/>
            <person name="Woyke T."/>
        </authorList>
    </citation>
    <scope>NUCLEOTIDE SEQUENCE [LARGE SCALE GENOMIC DNA]</scope>
    <source>
        <strain evidence="8">DSM 14283 / JCM 11233 / KA3</strain>
    </source>
</reference>
<dbReference type="GO" id="GO:0040029">
    <property type="term" value="P:epigenetic regulation of gene expression"/>
    <property type="evidence" value="ECO:0007669"/>
    <property type="project" value="TreeGrafter"/>
</dbReference>
<evidence type="ECO:0000256" key="4">
    <source>
        <dbReference type="ARBA" id="ARBA00022801"/>
    </source>
</evidence>
<keyword evidence="5" id="KW-0862">Zinc</keyword>
<dbReference type="InterPro" id="IPR037138">
    <property type="entry name" value="His_deacetylse_dom_sf"/>
</dbReference>
<dbReference type="OrthoDB" id="9808367at2"/>
<evidence type="ECO:0000256" key="2">
    <source>
        <dbReference type="ARBA" id="ARBA00005947"/>
    </source>
</evidence>
<feature type="domain" description="Histone deacetylase" evidence="6">
    <location>
        <begin position="29"/>
        <end position="318"/>
    </location>
</feature>
<evidence type="ECO:0000259" key="6">
    <source>
        <dbReference type="Pfam" id="PF00850"/>
    </source>
</evidence>
<sequence>MKVIYDPRHVFYSPKNEFNGFEIVDNKDKPGRVEVIKEVIQLKYGNIIKSTRDFSRSYLYFVHSSDYVSWLKEKQYTLNENQEYFSTVVGYDMCMDSITPISKNTFEMAWISAKCALTGASYLLEDEELVYTLSRPMGHHAGIAHCGRYSYFNNAALAARYLQKNGDIYVAILDLDFYHGNGTQEIFYEDNTVLTISIHGNPSNHYPYTSGYEWEIGEGEGKGYNINFPLKDEINGRVYLRVLEKALLEIDDFDPDFLIISFGTNTHYEDPDTTFNLKEEDYKEMGNMLSYLNVPKLIVHEGGFNININEKVITRFMDGLKT</sequence>
<comment type="cofactor">
    <cofactor evidence="1">
        <name>Zn(2+)</name>
        <dbReference type="ChEBI" id="CHEBI:29105"/>
    </cofactor>
</comment>
<dbReference type="InterPro" id="IPR000286">
    <property type="entry name" value="HDACs"/>
</dbReference>
<dbReference type="EMBL" id="CP003257">
    <property type="protein sequence ID" value="AEX86324.1"/>
    <property type="molecule type" value="Genomic_DNA"/>
</dbReference>
<keyword evidence="3" id="KW-0479">Metal-binding</keyword>
<evidence type="ECO:0000256" key="3">
    <source>
        <dbReference type="ARBA" id="ARBA00022723"/>
    </source>
</evidence>
<protein>
    <submittedName>
        <fullName evidence="7">Deacetylase, histone deacetylase/acetoin utilization protein</fullName>
    </submittedName>
</protein>
<keyword evidence="4" id="KW-0378">Hydrolase</keyword>
<dbReference type="CDD" id="cd10001">
    <property type="entry name" value="HDAC_classII_APAH"/>
    <property type="match status" value="1"/>
</dbReference>
<keyword evidence="8" id="KW-1185">Reference proteome</keyword>
<dbReference type="InterPro" id="IPR023696">
    <property type="entry name" value="Ureohydrolase_dom_sf"/>
</dbReference>
<dbReference type="GO" id="GO:0046872">
    <property type="term" value="F:metal ion binding"/>
    <property type="evidence" value="ECO:0007669"/>
    <property type="project" value="UniProtKB-KW"/>
</dbReference>
<accession>H2J6P3</accession>
<dbReference type="PRINTS" id="PR01270">
    <property type="entry name" value="HDASUPER"/>
</dbReference>
<dbReference type="InterPro" id="IPR023801">
    <property type="entry name" value="His_deacetylse_dom"/>
</dbReference>
<comment type="similarity">
    <text evidence="2">Belongs to the histone deacetylase family.</text>
</comment>
<dbReference type="HOGENOM" id="CLU_007727_8_3_0"/>
<evidence type="ECO:0000256" key="5">
    <source>
        <dbReference type="ARBA" id="ARBA00022833"/>
    </source>
</evidence>
<dbReference type="PANTHER" id="PTHR10625:SF17">
    <property type="entry name" value="HISTONE DEACETYLASE 8"/>
    <property type="match status" value="1"/>
</dbReference>
<dbReference type="RefSeq" id="WP_014297394.1">
    <property type="nucleotide sequence ID" value="NC_016751.1"/>
</dbReference>